<proteinExistence type="predicted"/>
<feature type="signal peptide" evidence="2">
    <location>
        <begin position="1"/>
        <end position="39"/>
    </location>
</feature>
<evidence type="ECO:0000256" key="2">
    <source>
        <dbReference type="SAM" id="SignalP"/>
    </source>
</evidence>
<dbReference type="Proteomes" id="UP000289200">
    <property type="component" value="Unassembled WGS sequence"/>
</dbReference>
<dbReference type="AlphaFoldDB" id="A0A3S4BEK1"/>
<evidence type="ECO:0000313" key="4">
    <source>
        <dbReference type="Proteomes" id="UP000289200"/>
    </source>
</evidence>
<comment type="caution">
    <text evidence="3">The sequence shown here is derived from an EMBL/GenBank/DDBJ whole genome shotgun (WGS) entry which is preliminary data.</text>
</comment>
<evidence type="ECO:0000256" key="1">
    <source>
        <dbReference type="SAM" id="MobiDB-lite"/>
    </source>
</evidence>
<dbReference type="EMBL" id="UWOC01000088">
    <property type="protein sequence ID" value="VCU07969.1"/>
    <property type="molecule type" value="Genomic_DNA"/>
</dbReference>
<keyword evidence="2" id="KW-0732">Signal</keyword>
<feature type="compositionally biased region" description="Pro residues" evidence="1">
    <location>
        <begin position="43"/>
        <end position="66"/>
    </location>
</feature>
<organism evidence="3 4">
    <name type="scientific">Rhodoplanes serenus</name>
    <dbReference type="NCBI Taxonomy" id="200615"/>
    <lineage>
        <taxon>Bacteria</taxon>
        <taxon>Pseudomonadati</taxon>
        <taxon>Pseudomonadota</taxon>
        <taxon>Alphaproteobacteria</taxon>
        <taxon>Hyphomicrobiales</taxon>
        <taxon>Nitrobacteraceae</taxon>
        <taxon>Rhodoplanes</taxon>
    </lineage>
</organism>
<reference evidence="4" key="1">
    <citation type="submission" date="2018-10" db="EMBL/GenBank/DDBJ databases">
        <authorList>
            <person name="Peiro R."/>
            <person name="Begona"/>
            <person name="Cbmso G."/>
            <person name="Lopez M."/>
            <person name="Gonzalez S."/>
            <person name="Sacristan E."/>
            <person name="Castillo E."/>
        </authorList>
    </citation>
    <scope>NUCLEOTIDE SEQUENCE [LARGE SCALE GENOMIC DNA]</scope>
</reference>
<feature type="chain" id="PRO_5018789514" evidence="2">
    <location>
        <begin position="40"/>
        <end position="224"/>
    </location>
</feature>
<sequence length="224" mass="23770">MQHRGLARSVVRSGVRGVSWVVAAAALTLAGLVTMPAAAQPAGAPPAPEFAAPEPPDGAPDDPPGPAEAGRPAAASRGPTVGLDNPGWAVFTDRAGTRVDYPSNIFTVELGPARRGAGVELGSADGRARLMVYVEPNAENHSPARFVRSNLRVPASAIDYRRITDRFFAVSGIAEDDIFYSRCNFPARAAGPMHCIYIAYPRSEERAWDAIVTRISLSLRAPRN</sequence>
<name>A0A3S4BEK1_9BRAD</name>
<accession>A0A3S4BEK1</accession>
<feature type="compositionally biased region" description="Low complexity" evidence="1">
    <location>
        <begin position="67"/>
        <end position="79"/>
    </location>
</feature>
<keyword evidence="4" id="KW-1185">Reference proteome</keyword>
<gene>
    <name evidence="3" type="ORF">RHODGE_RHODGE_01112</name>
</gene>
<feature type="region of interest" description="Disordered" evidence="1">
    <location>
        <begin position="39"/>
        <end position="81"/>
    </location>
</feature>
<evidence type="ECO:0000313" key="3">
    <source>
        <dbReference type="EMBL" id="VCU07969.1"/>
    </source>
</evidence>
<protein>
    <submittedName>
        <fullName evidence="3">Uncharacterized protein</fullName>
    </submittedName>
</protein>